<dbReference type="AlphaFoldDB" id="A0A9J5Y4V0"/>
<dbReference type="Proteomes" id="UP000824120">
    <property type="component" value="Chromosome 7"/>
</dbReference>
<evidence type="ECO:0000313" key="2">
    <source>
        <dbReference type="Proteomes" id="UP000824120"/>
    </source>
</evidence>
<gene>
    <name evidence="1" type="ORF">H5410_036923</name>
</gene>
<evidence type="ECO:0000313" key="1">
    <source>
        <dbReference type="EMBL" id="KAG5595691.1"/>
    </source>
</evidence>
<organism evidence="1 2">
    <name type="scientific">Solanum commersonii</name>
    <name type="common">Commerson's wild potato</name>
    <name type="synonym">Commerson's nightshade</name>
    <dbReference type="NCBI Taxonomy" id="4109"/>
    <lineage>
        <taxon>Eukaryota</taxon>
        <taxon>Viridiplantae</taxon>
        <taxon>Streptophyta</taxon>
        <taxon>Embryophyta</taxon>
        <taxon>Tracheophyta</taxon>
        <taxon>Spermatophyta</taxon>
        <taxon>Magnoliopsida</taxon>
        <taxon>eudicotyledons</taxon>
        <taxon>Gunneridae</taxon>
        <taxon>Pentapetalae</taxon>
        <taxon>asterids</taxon>
        <taxon>lamiids</taxon>
        <taxon>Solanales</taxon>
        <taxon>Solanaceae</taxon>
        <taxon>Solanoideae</taxon>
        <taxon>Solaneae</taxon>
        <taxon>Solanum</taxon>
    </lineage>
</organism>
<sequence>MHVSTRGPLRMDKLNLASLWFTKEKYFGWHYECNVWRPHPRCNMALGTPIVPRVPTNLLNPDNPI</sequence>
<keyword evidence="2" id="KW-1185">Reference proteome</keyword>
<protein>
    <submittedName>
        <fullName evidence="1">Uncharacterized protein</fullName>
    </submittedName>
</protein>
<proteinExistence type="predicted"/>
<reference evidence="1 2" key="1">
    <citation type="submission" date="2020-09" db="EMBL/GenBank/DDBJ databases">
        <title>De no assembly of potato wild relative species, Solanum commersonii.</title>
        <authorList>
            <person name="Cho K."/>
        </authorList>
    </citation>
    <scope>NUCLEOTIDE SEQUENCE [LARGE SCALE GENOMIC DNA]</scope>
    <source>
        <strain evidence="1">LZ3.2</strain>
        <tissue evidence="1">Leaf</tissue>
    </source>
</reference>
<name>A0A9J5Y4V0_SOLCO</name>
<comment type="caution">
    <text evidence="1">The sequence shown here is derived from an EMBL/GenBank/DDBJ whole genome shotgun (WGS) entry which is preliminary data.</text>
</comment>
<dbReference type="EMBL" id="JACXVP010000007">
    <property type="protein sequence ID" value="KAG5595691.1"/>
    <property type="molecule type" value="Genomic_DNA"/>
</dbReference>
<accession>A0A9J5Y4V0</accession>